<dbReference type="GO" id="GO:0006779">
    <property type="term" value="P:porphyrin-containing compound biosynthetic process"/>
    <property type="evidence" value="ECO:0007669"/>
    <property type="project" value="TreeGrafter"/>
</dbReference>
<dbReference type="SFLD" id="SFLDG01065">
    <property type="entry name" value="anaerobic_coproporphyrinogen-I"/>
    <property type="match status" value="1"/>
</dbReference>
<dbReference type="Proteomes" id="UP000600449">
    <property type="component" value="Unassembled WGS sequence"/>
</dbReference>
<reference evidence="7 8" key="1">
    <citation type="journal article" date="2014" name="Int. J. Syst. Evol. Microbiol.">
        <title>Complete genome sequence of Corynebacterium casei LMG S-19264T (=DSM 44701T), isolated from a smear-ripened cheese.</title>
        <authorList>
            <consortium name="US DOE Joint Genome Institute (JGI-PGF)"/>
            <person name="Walter F."/>
            <person name="Albersmeier A."/>
            <person name="Kalinowski J."/>
            <person name="Ruckert C."/>
        </authorList>
    </citation>
    <scope>NUCLEOTIDE SEQUENCE [LARGE SCALE GENOMIC DNA]</scope>
    <source>
        <strain evidence="7 8">CGMCC 1.9161</strain>
    </source>
</reference>
<dbReference type="Pfam" id="PF04055">
    <property type="entry name" value="Radical_SAM"/>
    <property type="match status" value="1"/>
</dbReference>
<dbReference type="GO" id="GO:0003824">
    <property type="term" value="F:catalytic activity"/>
    <property type="evidence" value="ECO:0007669"/>
    <property type="project" value="InterPro"/>
</dbReference>
<protein>
    <recommendedName>
        <fullName evidence="6">Elp3/MiaA/NifB-like radical SAM core domain-containing protein</fullName>
    </recommendedName>
</protein>
<dbReference type="GO" id="GO:0046872">
    <property type="term" value="F:metal ion binding"/>
    <property type="evidence" value="ECO:0007669"/>
    <property type="project" value="UniProtKB-KW"/>
</dbReference>
<comment type="cofactor">
    <cofactor evidence="1">
        <name>[4Fe-4S] cluster</name>
        <dbReference type="ChEBI" id="CHEBI:49883"/>
    </cofactor>
</comment>
<dbReference type="PANTHER" id="PTHR13932:SF5">
    <property type="entry name" value="RADICAL S-ADENOSYL METHIONINE DOMAIN-CONTAINING PROTEIN 1, MITOCHONDRIAL"/>
    <property type="match status" value="1"/>
</dbReference>
<keyword evidence="2" id="KW-0949">S-adenosyl-L-methionine</keyword>
<keyword evidence="4" id="KW-0408">Iron</keyword>
<dbReference type="InterPro" id="IPR058240">
    <property type="entry name" value="rSAM_sf"/>
</dbReference>
<dbReference type="InterPro" id="IPR007197">
    <property type="entry name" value="rSAM"/>
</dbReference>
<evidence type="ECO:0000313" key="8">
    <source>
        <dbReference type="Proteomes" id="UP000600449"/>
    </source>
</evidence>
<dbReference type="GO" id="GO:0051539">
    <property type="term" value="F:4 iron, 4 sulfur cluster binding"/>
    <property type="evidence" value="ECO:0007669"/>
    <property type="project" value="TreeGrafter"/>
</dbReference>
<proteinExistence type="predicted"/>
<dbReference type="EMBL" id="BMMF01000007">
    <property type="protein sequence ID" value="GGK38654.1"/>
    <property type="molecule type" value="Genomic_DNA"/>
</dbReference>
<dbReference type="SMART" id="SM00729">
    <property type="entry name" value="Elp3"/>
    <property type="match status" value="1"/>
</dbReference>
<keyword evidence="5" id="KW-0411">Iron-sulfur</keyword>
<evidence type="ECO:0000313" key="7">
    <source>
        <dbReference type="EMBL" id="GGK38654.1"/>
    </source>
</evidence>
<keyword evidence="3" id="KW-0479">Metal-binding</keyword>
<evidence type="ECO:0000256" key="5">
    <source>
        <dbReference type="ARBA" id="ARBA00023014"/>
    </source>
</evidence>
<organism evidence="7 8">
    <name type="scientific">Salinarimonas ramus</name>
    <dbReference type="NCBI Taxonomy" id="690164"/>
    <lineage>
        <taxon>Bacteria</taxon>
        <taxon>Pseudomonadati</taxon>
        <taxon>Pseudomonadota</taxon>
        <taxon>Alphaproteobacteria</taxon>
        <taxon>Hyphomicrobiales</taxon>
        <taxon>Salinarimonadaceae</taxon>
        <taxon>Salinarimonas</taxon>
    </lineage>
</organism>
<dbReference type="InterPro" id="IPR006638">
    <property type="entry name" value="Elp3/MiaA/NifB-like_rSAM"/>
</dbReference>
<dbReference type="PANTHER" id="PTHR13932">
    <property type="entry name" value="COPROPORPHYRINIGEN III OXIDASE"/>
    <property type="match status" value="1"/>
</dbReference>
<gene>
    <name evidence="7" type="ORF">GCM10011322_27140</name>
</gene>
<dbReference type="InterPro" id="IPR034505">
    <property type="entry name" value="Coproporphyrinogen-III_oxidase"/>
</dbReference>
<dbReference type="GO" id="GO:0005737">
    <property type="term" value="C:cytoplasm"/>
    <property type="evidence" value="ECO:0007669"/>
    <property type="project" value="TreeGrafter"/>
</dbReference>
<name>A0A917V5A6_9HYPH</name>
<dbReference type="InterPro" id="IPR013785">
    <property type="entry name" value="Aldolase_TIM"/>
</dbReference>
<dbReference type="SUPFAM" id="SSF102114">
    <property type="entry name" value="Radical SAM enzymes"/>
    <property type="match status" value="1"/>
</dbReference>
<accession>A0A917V5A6</accession>
<evidence type="ECO:0000259" key="6">
    <source>
        <dbReference type="SMART" id="SM00729"/>
    </source>
</evidence>
<feature type="domain" description="Elp3/MiaA/NifB-like radical SAM core" evidence="6">
    <location>
        <begin position="55"/>
        <end position="277"/>
    </location>
</feature>
<dbReference type="Gene3D" id="3.20.20.70">
    <property type="entry name" value="Aldolase class I"/>
    <property type="match status" value="1"/>
</dbReference>
<dbReference type="RefSeq" id="WP_188913770.1">
    <property type="nucleotide sequence ID" value="NZ_BMMF01000007.1"/>
</dbReference>
<dbReference type="SFLD" id="SFLDS00029">
    <property type="entry name" value="Radical_SAM"/>
    <property type="match status" value="1"/>
</dbReference>
<evidence type="ECO:0000256" key="4">
    <source>
        <dbReference type="ARBA" id="ARBA00023004"/>
    </source>
</evidence>
<keyword evidence="8" id="KW-1185">Reference proteome</keyword>
<comment type="caution">
    <text evidence="7">The sequence shown here is derived from an EMBL/GenBank/DDBJ whole genome shotgun (WGS) entry which is preliminary data.</text>
</comment>
<evidence type="ECO:0000256" key="2">
    <source>
        <dbReference type="ARBA" id="ARBA00022691"/>
    </source>
</evidence>
<evidence type="ECO:0000256" key="3">
    <source>
        <dbReference type="ARBA" id="ARBA00022723"/>
    </source>
</evidence>
<evidence type="ECO:0000256" key="1">
    <source>
        <dbReference type="ARBA" id="ARBA00001966"/>
    </source>
</evidence>
<sequence length="475" mass="54312">MKLTLKPPSLPGYAFDRQVPVFNIYYPMQWDGSSEEAQSNPIEAMREVDIAEIGSAALYFHFPFCETICNFCPFTRGKFADREIIPRYLDALLSEIEQKSRVFPLHALPVRSIFVGGGTPSLLTADEILRFGDKLKATFDLSRLREFSFECEVKSVTRDKVLALREIGVTNARYGLQTFNPYWRDMFDLTASLDQIYTANELFRSILPRTSFDILYAMDGHTIDDFMADLDEATRIGDLVDVYPIDNVVTQVKLHGKLIAAGMEPTSANKRFEMNRLLRRRMWENGYLPHNGHGYVRADEHQLALNPIVSESYTFEYHNHVYGHADTAVVGFGVNAISILPRLTLSNTNNRGRYIEDMLERDGGTGTQVSRHGPEIDASRPLVTRLPYHGFLEKDRVRWDEMPTHCLDALGQFIEAGLVVDRGARYELTMDGWEWYVNMMYYAMPPSQKSILDALIMQSLRQPGRRVTAEQVVFQ</sequence>
<dbReference type="AlphaFoldDB" id="A0A917V5A6"/>